<dbReference type="Proteomes" id="UP001066276">
    <property type="component" value="Chromosome 9"/>
</dbReference>
<evidence type="ECO:0000313" key="2">
    <source>
        <dbReference type="Proteomes" id="UP001066276"/>
    </source>
</evidence>
<evidence type="ECO:0000313" key="1">
    <source>
        <dbReference type="EMBL" id="KAJ1108537.1"/>
    </source>
</evidence>
<proteinExistence type="predicted"/>
<gene>
    <name evidence="1" type="ORF">NDU88_005913</name>
</gene>
<protein>
    <submittedName>
        <fullName evidence="1">Uncharacterized protein</fullName>
    </submittedName>
</protein>
<reference evidence="1" key="1">
    <citation type="journal article" date="2022" name="bioRxiv">
        <title>Sequencing and chromosome-scale assembly of the giantPleurodeles waltlgenome.</title>
        <authorList>
            <person name="Brown T."/>
            <person name="Elewa A."/>
            <person name="Iarovenko S."/>
            <person name="Subramanian E."/>
            <person name="Araus A.J."/>
            <person name="Petzold A."/>
            <person name="Susuki M."/>
            <person name="Suzuki K.-i.T."/>
            <person name="Hayashi T."/>
            <person name="Toyoda A."/>
            <person name="Oliveira C."/>
            <person name="Osipova E."/>
            <person name="Leigh N.D."/>
            <person name="Simon A."/>
            <person name="Yun M.H."/>
        </authorList>
    </citation>
    <scope>NUCLEOTIDE SEQUENCE</scope>
    <source>
        <strain evidence="1">20211129_DDA</strain>
        <tissue evidence="1">Liver</tissue>
    </source>
</reference>
<organism evidence="1 2">
    <name type="scientific">Pleurodeles waltl</name>
    <name type="common">Iberian ribbed newt</name>
    <dbReference type="NCBI Taxonomy" id="8319"/>
    <lineage>
        <taxon>Eukaryota</taxon>
        <taxon>Metazoa</taxon>
        <taxon>Chordata</taxon>
        <taxon>Craniata</taxon>
        <taxon>Vertebrata</taxon>
        <taxon>Euteleostomi</taxon>
        <taxon>Amphibia</taxon>
        <taxon>Batrachia</taxon>
        <taxon>Caudata</taxon>
        <taxon>Salamandroidea</taxon>
        <taxon>Salamandridae</taxon>
        <taxon>Pleurodelinae</taxon>
        <taxon>Pleurodeles</taxon>
    </lineage>
</organism>
<accession>A0AAV7MY30</accession>
<comment type="caution">
    <text evidence="1">The sequence shown here is derived from an EMBL/GenBank/DDBJ whole genome shotgun (WGS) entry which is preliminary data.</text>
</comment>
<keyword evidence="2" id="KW-1185">Reference proteome</keyword>
<dbReference type="EMBL" id="JANPWB010000013">
    <property type="protein sequence ID" value="KAJ1108537.1"/>
    <property type="molecule type" value="Genomic_DNA"/>
</dbReference>
<sequence length="101" mass="10606">MAETRDQRGKLPLSIGVRLGLPCCSSGRWTKNVVVVGRLCCLLNPRPPDRTKRQIPLQPGGPLLRPINAGATGSRQARGGGALIMGMVGCCTASLLLDATL</sequence>
<dbReference type="AlphaFoldDB" id="A0AAV7MY30"/>
<name>A0AAV7MY30_PLEWA</name>